<dbReference type="InterPro" id="IPR043129">
    <property type="entry name" value="ATPase_NBD"/>
</dbReference>
<dbReference type="PANTHER" id="PTHR18964:SF149">
    <property type="entry name" value="BIFUNCTIONAL UDP-N-ACETYLGLUCOSAMINE 2-EPIMERASE_N-ACETYLMANNOSAMINE KINASE"/>
    <property type="match status" value="1"/>
</dbReference>
<dbReference type="SUPFAM" id="SSF53067">
    <property type="entry name" value="Actin-like ATPase domain"/>
    <property type="match status" value="1"/>
</dbReference>
<reference evidence="2 3" key="1">
    <citation type="submission" date="2018-05" db="EMBL/GenBank/DDBJ databases">
        <title>Genomic Encyclopedia of Type Strains, Phase IV (KMG-IV): sequencing the most valuable type-strain genomes for metagenomic binning, comparative biology and taxonomic classification.</title>
        <authorList>
            <person name="Goeker M."/>
        </authorList>
    </citation>
    <scope>NUCLEOTIDE SEQUENCE [LARGE SCALE GENOMIC DNA]</scope>
    <source>
        <strain evidence="2 3">DSM 45480</strain>
    </source>
</reference>
<dbReference type="InterPro" id="IPR036390">
    <property type="entry name" value="WH_DNA-bd_sf"/>
</dbReference>
<dbReference type="Proteomes" id="UP000246005">
    <property type="component" value="Unassembled WGS sequence"/>
</dbReference>
<comment type="caution">
    <text evidence="2">The sequence shown here is derived from an EMBL/GenBank/DDBJ whole genome shotgun (WGS) entry which is preliminary data.</text>
</comment>
<dbReference type="PROSITE" id="PS01125">
    <property type="entry name" value="ROK"/>
    <property type="match status" value="1"/>
</dbReference>
<dbReference type="InterPro" id="IPR049874">
    <property type="entry name" value="ROK_cs"/>
</dbReference>
<dbReference type="Pfam" id="PF00480">
    <property type="entry name" value="ROK"/>
    <property type="match status" value="1"/>
</dbReference>
<organism evidence="2 3">
    <name type="scientific">Lentzea atacamensis</name>
    <dbReference type="NCBI Taxonomy" id="531938"/>
    <lineage>
        <taxon>Bacteria</taxon>
        <taxon>Bacillati</taxon>
        <taxon>Actinomycetota</taxon>
        <taxon>Actinomycetes</taxon>
        <taxon>Pseudonocardiales</taxon>
        <taxon>Pseudonocardiaceae</taxon>
        <taxon>Lentzea</taxon>
    </lineage>
</organism>
<protein>
    <submittedName>
        <fullName evidence="2">Putative NBD/HSP70 family sugar kinase</fullName>
    </submittedName>
</protein>
<name>A0A316HV87_9PSEU</name>
<evidence type="ECO:0000313" key="2">
    <source>
        <dbReference type="EMBL" id="PWK83827.1"/>
    </source>
</evidence>
<dbReference type="EMBL" id="QGHB01000010">
    <property type="protein sequence ID" value="PWK83827.1"/>
    <property type="molecule type" value="Genomic_DNA"/>
</dbReference>
<comment type="similarity">
    <text evidence="1">Belongs to the ROK (NagC/XylR) family.</text>
</comment>
<proteinExistence type="inferred from homology"/>
<dbReference type="SUPFAM" id="SSF46785">
    <property type="entry name" value="Winged helix' DNA-binding domain"/>
    <property type="match status" value="1"/>
</dbReference>
<sequence>MRLKHSGDLRRAHRVEVMRSFYGGEPRTRLELANQLGLSVATIGTIVGELTKAGFLKETAGPRTGGRPATQLTLRGGGSLVVGVDVAETHVTAELFDQAMARLARKRVPVEENAPEAVVEHVLTAVAAVRQQVYEAPIRAIGVGVPEPRLRALLERRCDVPVVLDHLLKAITLAEQMFGAARDQDDVIVVSLGTGVGLGVLADGRLLRGATNSAGEWGHTVLHDGGEPCRCGGRGCVEAYVGAGALVRLAGDGPPGDLEATVARLAGAVRRGDSAALETLARYARPLGLALANAVNVLNPGLIVFGGWVSAALGEPLVSAVTPVIKEYALATAFEAATTVLGRHLDNPVSLGMAVLAFETHLLD</sequence>
<keyword evidence="2" id="KW-0808">Transferase</keyword>
<dbReference type="GO" id="GO:0016301">
    <property type="term" value="F:kinase activity"/>
    <property type="evidence" value="ECO:0007669"/>
    <property type="project" value="UniProtKB-KW"/>
</dbReference>
<gene>
    <name evidence="2" type="ORF">C8D88_110283</name>
</gene>
<evidence type="ECO:0000313" key="3">
    <source>
        <dbReference type="Proteomes" id="UP000246005"/>
    </source>
</evidence>
<dbReference type="PANTHER" id="PTHR18964">
    <property type="entry name" value="ROK (REPRESSOR, ORF, KINASE) FAMILY"/>
    <property type="match status" value="1"/>
</dbReference>
<keyword evidence="2" id="KW-0418">Kinase</keyword>
<dbReference type="AlphaFoldDB" id="A0A316HV87"/>
<dbReference type="Gene3D" id="1.10.10.10">
    <property type="entry name" value="Winged helix-like DNA-binding domain superfamily/Winged helix DNA-binding domain"/>
    <property type="match status" value="1"/>
</dbReference>
<accession>A0A316HV87</accession>
<dbReference type="Gene3D" id="3.30.420.40">
    <property type="match status" value="3"/>
</dbReference>
<dbReference type="InterPro" id="IPR000600">
    <property type="entry name" value="ROK"/>
</dbReference>
<dbReference type="InterPro" id="IPR036388">
    <property type="entry name" value="WH-like_DNA-bd_sf"/>
</dbReference>
<dbReference type="RefSeq" id="WP_170155159.1">
    <property type="nucleotide sequence ID" value="NZ_QGHB01000010.1"/>
</dbReference>
<evidence type="ECO:0000256" key="1">
    <source>
        <dbReference type="ARBA" id="ARBA00006479"/>
    </source>
</evidence>